<dbReference type="AlphaFoldDB" id="A0A0P6VYS4"/>
<reference evidence="2 3" key="1">
    <citation type="submission" date="2015-09" db="EMBL/GenBank/DDBJ databases">
        <authorList>
            <person name="Jackson K.R."/>
            <person name="Lunt B.L."/>
            <person name="Fisher J.N.B."/>
            <person name="Gardner A.V."/>
            <person name="Bailey M.E."/>
            <person name="Deus L.M."/>
            <person name="Earl A.S."/>
            <person name="Gibby P.D."/>
            <person name="Hartmann K.A."/>
            <person name="Liu J.E."/>
            <person name="Manci A.M."/>
            <person name="Nielsen D.A."/>
            <person name="Solomon M.B."/>
            <person name="Breakwell D.P."/>
            <person name="Burnett S.H."/>
            <person name="Grose J.H."/>
        </authorList>
    </citation>
    <scope>NUCLEOTIDE SEQUENCE [LARGE SCALE GENOMIC DNA]</scope>
    <source>
        <strain evidence="2 3">16</strain>
    </source>
</reference>
<gene>
    <name evidence="2" type="ORF">ABB55_00840</name>
</gene>
<feature type="chain" id="PRO_5006131935" description="Peptidase C-terminal archaeal/bacterial domain-containing protein" evidence="1">
    <location>
        <begin position="27"/>
        <end position="231"/>
    </location>
</feature>
<dbReference type="Proteomes" id="UP000048984">
    <property type="component" value="Unassembled WGS sequence"/>
</dbReference>
<dbReference type="STRING" id="665126.ABB55_00840"/>
<sequence length="231" mass="24277">MITRPVRIAVLLAGSLLAGLAVPASSQEGVNRADGSAKKDGEAIAKYLQMSRELVDFGRANRSPAALVVAAQLRAQAPLHPIERQPKTEGGATGATDDSAILTVASILAEAKAMSRNDPTIAALADDVVATQPKGRLAGPGYNVNVVPARGTDTYSNVGFAGGRYAEVYAEGSGRTDLDLFVYDQNGNLICSDTDASDVVYCGWTPRWNGSFTVKVINRGQHANKYALITN</sequence>
<reference evidence="2 3" key="2">
    <citation type="submission" date="2015-10" db="EMBL/GenBank/DDBJ databases">
        <title>Draft Genome Sequence of Prosthecomicrobium hirschii ATCC 27832.</title>
        <authorList>
            <person name="Daniel J."/>
            <person name="Givan S.A."/>
            <person name="Brun Y.V."/>
            <person name="Brown P.J."/>
        </authorList>
    </citation>
    <scope>NUCLEOTIDE SEQUENCE [LARGE SCALE GENOMIC DNA]</scope>
    <source>
        <strain evidence="2 3">16</strain>
    </source>
</reference>
<organism evidence="2 3">
    <name type="scientific">Prosthecodimorpha hirschii</name>
    <dbReference type="NCBI Taxonomy" id="665126"/>
    <lineage>
        <taxon>Bacteria</taxon>
        <taxon>Pseudomonadati</taxon>
        <taxon>Pseudomonadota</taxon>
        <taxon>Alphaproteobacteria</taxon>
        <taxon>Hyphomicrobiales</taxon>
        <taxon>Ancalomicrobiaceae</taxon>
        <taxon>Prosthecodimorpha</taxon>
    </lineage>
</organism>
<dbReference type="EMBL" id="LJYW01000001">
    <property type="protein sequence ID" value="KPL50949.1"/>
    <property type="molecule type" value="Genomic_DNA"/>
</dbReference>
<dbReference type="RefSeq" id="WP_054357112.1">
    <property type="nucleotide sequence ID" value="NZ_LJYW01000001.1"/>
</dbReference>
<evidence type="ECO:0000313" key="2">
    <source>
        <dbReference type="EMBL" id="KPL50949.1"/>
    </source>
</evidence>
<name>A0A0P6VYS4_9HYPH</name>
<feature type="signal peptide" evidence="1">
    <location>
        <begin position="1"/>
        <end position="26"/>
    </location>
</feature>
<accession>A0A0P6VYS4</accession>
<comment type="caution">
    <text evidence="2">The sequence shown here is derived from an EMBL/GenBank/DDBJ whole genome shotgun (WGS) entry which is preliminary data.</text>
</comment>
<keyword evidence="1" id="KW-0732">Signal</keyword>
<protein>
    <recommendedName>
        <fullName evidence="4">Peptidase C-terminal archaeal/bacterial domain-containing protein</fullName>
    </recommendedName>
</protein>
<evidence type="ECO:0008006" key="4">
    <source>
        <dbReference type="Google" id="ProtNLM"/>
    </source>
</evidence>
<keyword evidence="3" id="KW-1185">Reference proteome</keyword>
<dbReference type="Gene3D" id="2.60.120.380">
    <property type="match status" value="1"/>
</dbReference>
<evidence type="ECO:0000313" key="3">
    <source>
        <dbReference type="Proteomes" id="UP000048984"/>
    </source>
</evidence>
<proteinExistence type="predicted"/>
<evidence type="ECO:0000256" key="1">
    <source>
        <dbReference type="SAM" id="SignalP"/>
    </source>
</evidence>